<name>A0ABD0TYE3_DENTH</name>
<dbReference type="AlphaFoldDB" id="A0ABD0TYE3"/>
<dbReference type="Proteomes" id="UP001552299">
    <property type="component" value="Unassembled WGS sequence"/>
</dbReference>
<keyword evidence="2" id="KW-1185">Reference proteome</keyword>
<comment type="caution">
    <text evidence="1">The sequence shown here is derived from an EMBL/GenBank/DDBJ whole genome shotgun (WGS) entry which is preliminary data.</text>
</comment>
<organism evidence="1 2">
    <name type="scientific">Dendrobium thyrsiflorum</name>
    <name type="common">Pinecone-like raceme dendrobium</name>
    <name type="synonym">Orchid</name>
    <dbReference type="NCBI Taxonomy" id="117978"/>
    <lineage>
        <taxon>Eukaryota</taxon>
        <taxon>Viridiplantae</taxon>
        <taxon>Streptophyta</taxon>
        <taxon>Embryophyta</taxon>
        <taxon>Tracheophyta</taxon>
        <taxon>Spermatophyta</taxon>
        <taxon>Magnoliopsida</taxon>
        <taxon>Liliopsida</taxon>
        <taxon>Asparagales</taxon>
        <taxon>Orchidaceae</taxon>
        <taxon>Epidendroideae</taxon>
        <taxon>Malaxideae</taxon>
        <taxon>Dendrobiinae</taxon>
        <taxon>Dendrobium</taxon>
    </lineage>
</organism>
<sequence length="172" mass="20271">MPLMYELLKCWNASKEGFIIKCHLLKFMVDEVAILTASSVEEFSSINWTWTLRDFLVNEFNKMTTKFATEKPICYINRFLPLLLVWFLEYININTPKNLDSRPQFLRWGGNIDIFYSSEKAAHLFATLKERQLKRSESAMKVQRKRKESTVKAQINCALSAHFIAFIMRLLF</sequence>
<dbReference type="EMBL" id="JANQDX010000019">
    <property type="protein sequence ID" value="KAL0904613.1"/>
    <property type="molecule type" value="Genomic_DNA"/>
</dbReference>
<evidence type="ECO:0000313" key="2">
    <source>
        <dbReference type="Proteomes" id="UP001552299"/>
    </source>
</evidence>
<evidence type="ECO:0000313" key="1">
    <source>
        <dbReference type="EMBL" id="KAL0904613.1"/>
    </source>
</evidence>
<proteinExistence type="predicted"/>
<gene>
    <name evidence="1" type="ORF">M5K25_026742</name>
</gene>
<protein>
    <submittedName>
        <fullName evidence="1">Uncharacterized protein</fullName>
    </submittedName>
</protein>
<accession>A0ABD0TYE3</accession>
<reference evidence="1 2" key="1">
    <citation type="journal article" date="2024" name="Plant Biotechnol. J.">
        <title>Dendrobium thyrsiflorum genome and its molecular insights into genes involved in important horticultural traits.</title>
        <authorList>
            <person name="Chen B."/>
            <person name="Wang J.Y."/>
            <person name="Zheng P.J."/>
            <person name="Li K.L."/>
            <person name="Liang Y.M."/>
            <person name="Chen X.F."/>
            <person name="Zhang C."/>
            <person name="Zhao X."/>
            <person name="He X."/>
            <person name="Zhang G.Q."/>
            <person name="Liu Z.J."/>
            <person name="Xu Q."/>
        </authorList>
    </citation>
    <scope>NUCLEOTIDE SEQUENCE [LARGE SCALE GENOMIC DNA]</scope>
    <source>
        <strain evidence="1">GZMU011</strain>
    </source>
</reference>